<feature type="transmembrane region" description="Helical" evidence="1">
    <location>
        <begin position="63"/>
        <end position="82"/>
    </location>
</feature>
<dbReference type="AlphaFoldDB" id="A0A177EJS5"/>
<protein>
    <submittedName>
        <fullName evidence="2">Uncharacterized protein</fullName>
    </submittedName>
</protein>
<keyword evidence="3" id="KW-1185">Reference proteome</keyword>
<accession>A0A177EJS5</accession>
<dbReference type="GeneID" id="93646455"/>
<comment type="caution">
    <text evidence="2">The sequence shown here is derived from an EMBL/GenBank/DDBJ whole genome shotgun (WGS) entry which is preliminary data.</text>
</comment>
<reference evidence="2 3" key="1">
    <citation type="submission" date="2016-02" db="EMBL/GenBank/DDBJ databases">
        <title>Discovery of a natural microsporidian pathogen with a broad tissue tropism in Caenorhabditis elegans.</title>
        <authorList>
            <person name="Luallen R.J."/>
            <person name="Reinke A.W."/>
            <person name="Tong L."/>
            <person name="Botts M.R."/>
            <person name="Felix M.-A."/>
            <person name="Troemel E.R."/>
        </authorList>
    </citation>
    <scope>NUCLEOTIDE SEQUENCE [LARGE SCALE GENOMIC DNA]</scope>
    <source>
        <strain evidence="2 3">JUm2807</strain>
    </source>
</reference>
<evidence type="ECO:0000256" key="1">
    <source>
        <dbReference type="SAM" id="Phobius"/>
    </source>
</evidence>
<proteinExistence type="predicted"/>
<feature type="transmembrane region" description="Helical" evidence="1">
    <location>
        <begin position="20"/>
        <end position="43"/>
    </location>
</feature>
<dbReference type="Proteomes" id="UP000185944">
    <property type="component" value="Unassembled WGS sequence"/>
</dbReference>
<gene>
    <name evidence="2" type="ORF">NEDG_00105</name>
</gene>
<dbReference type="VEuPathDB" id="MicrosporidiaDB:NEDG_00105"/>
<keyword evidence="1" id="KW-1133">Transmembrane helix</keyword>
<evidence type="ECO:0000313" key="3">
    <source>
        <dbReference type="Proteomes" id="UP000185944"/>
    </source>
</evidence>
<name>A0A177EJS5_9MICR</name>
<organism evidence="2 3">
    <name type="scientific">Nematocida displodere</name>
    <dbReference type="NCBI Taxonomy" id="1805483"/>
    <lineage>
        <taxon>Eukaryota</taxon>
        <taxon>Fungi</taxon>
        <taxon>Fungi incertae sedis</taxon>
        <taxon>Microsporidia</taxon>
        <taxon>Nematocida</taxon>
    </lineage>
</organism>
<keyword evidence="1" id="KW-0472">Membrane</keyword>
<sequence length="88" mass="9413">MERKEVSCPIYQENDIKRLYFAVGAAYGVGFVLGGVGGIANALANTRGKPRITAYLAAQSAEALGRSMALGAAAIFTTAWMLRRFGRQ</sequence>
<keyword evidence="1" id="KW-0812">Transmembrane</keyword>
<dbReference type="RefSeq" id="XP_067545231.1">
    <property type="nucleotide sequence ID" value="XM_067687523.1"/>
</dbReference>
<dbReference type="EMBL" id="LTDL01000014">
    <property type="protein sequence ID" value="OAG31630.1"/>
    <property type="molecule type" value="Genomic_DNA"/>
</dbReference>
<evidence type="ECO:0000313" key="2">
    <source>
        <dbReference type="EMBL" id="OAG31630.1"/>
    </source>
</evidence>